<accession>A0A370B7R6</accession>
<reference evidence="4 5" key="1">
    <citation type="submission" date="2018-07" db="EMBL/GenBank/DDBJ databases">
        <title>Streptomyces species from bats.</title>
        <authorList>
            <person name="Dunlap C."/>
        </authorList>
    </citation>
    <scope>NUCLEOTIDE SEQUENCE [LARGE SCALE GENOMIC DNA]</scope>
    <source>
        <strain evidence="4 5">AC230</strain>
    </source>
</reference>
<feature type="repeat" description="ANK" evidence="3">
    <location>
        <begin position="40"/>
        <end position="72"/>
    </location>
</feature>
<dbReference type="PROSITE" id="PS50297">
    <property type="entry name" value="ANK_REP_REGION"/>
    <property type="match status" value="2"/>
</dbReference>
<feature type="non-terminal residue" evidence="4">
    <location>
        <position position="403"/>
    </location>
</feature>
<evidence type="ECO:0000313" key="5">
    <source>
        <dbReference type="Proteomes" id="UP000253741"/>
    </source>
</evidence>
<dbReference type="Pfam" id="PF12796">
    <property type="entry name" value="Ank_2"/>
    <property type="match status" value="1"/>
</dbReference>
<dbReference type="Pfam" id="PF00023">
    <property type="entry name" value="Ank"/>
    <property type="match status" value="1"/>
</dbReference>
<dbReference type="RefSeq" id="WP_114626142.1">
    <property type="nucleotide sequence ID" value="NZ_QQNA01000221.1"/>
</dbReference>
<name>A0A370B7R6_9ACTN</name>
<dbReference type="SMART" id="SM00248">
    <property type="entry name" value="ANK"/>
    <property type="match status" value="5"/>
</dbReference>
<evidence type="ECO:0000256" key="2">
    <source>
        <dbReference type="ARBA" id="ARBA00023043"/>
    </source>
</evidence>
<feature type="repeat" description="ANK" evidence="3">
    <location>
        <begin position="79"/>
        <end position="111"/>
    </location>
</feature>
<keyword evidence="2 3" id="KW-0040">ANK repeat</keyword>
<dbReference type="InterPro" id="IPR002110">
    <property type="entry name" value="Ankyrin_rpt"/>
</dbReference>
<dbReference type="SUPFAM" id="SSF48371">
    <property type="entry name" value="ARM repeat"/>
    <property type="match status" value="1"/>
</dbReference>
<evidence type="ECO:0000313" key="4">
    <source>
        <dbReference type="EMBL" id="RDG35465.1"/>
    </source>
</evidence>
<dbReference type="EMBL" id="QQNA01000221">
    <property type="protein sequence ID" value="RDG35465.1"/>
    <property type="molecule type" value="Genomic_DNA"/>
</dbReference>
<dbReference type="OrthoDB" id="278248at2"/>
<gene>
    <name evidence="4" type="ORF">DVH02_25210</name>
</gene>
<organism evidence="4 5">
    <name type="scientific">Streptomyces corynorhini</name>
    <dbReference type="NCBI Taxonomy" id="2282652"/>
    <lineage>
        <taxon>Bacteria</taxon>
        <taxon>Bacillati</taxon>
        <taxon>Actinomycetota</taxon>
        <taxon>Actinomycetes</taxon>
        <taxon>Kitasatosporales</taxon>
        <taxon>Streptomycetaceae</taxon>
        <taxon>Streptomyces</taxon>
    </lineage>
</organism>
<dbReference type="Gene3D" id="1.25.10.10">
    <property type="entry name" value="Leucine-rich Repeat Variant"/>
    <property type="match status" value="1"/>
</dbReference>
<keyword evidence="1" id="KW-0677">Repeat</keyword>
<dbReference type="PANTHER" id="PTHR24171">
    <property type="entry name" value="ANKYRIN REPEAT DOMAIN-CONTAINING PROTEIN 39-RELATED"/>
    <property type="match status" value="1"/>
</dbReference>
<protein>
    <submittedName>
        <fullName evidence="4">Uncharacterized protein</fullName>
    </submittedName>
</protein>
<dbReference type="Gene3D" id="1.25.40.20">
    <property type="entry name" value="Ankyrin repeat-containing domain"/>
    <property type="match status" value="1"/>
</dbReference>
<keyword evidence="5" id="KW-1185">Reference proteome</keyword>
<dbReference type="PROSITE" id="PS50088">
    <property type="entry name" value="ANK_REPEAT"/>
    <property type="match status" value="3"/>
</dbReference>
<dbReference type="AlphaFoldDB" id="A0A370B7R6"/>
<proteinExistence type="predicted"/>
<dbReference type="SUPFAM" id="SSF48403">
    <property type="entry name" value="Ankyrin repeat"/>
    <property type="match status" value="1"/>
</dbReference>
<feature type="repeat" description="ANK" evidence="3">
    <location>
        <begin position="145"/>
        <end position="171"/>
    </location>
</feature>
<dbReference type="Proteomes" id="UP000253741">
    <property type="component" value="Unassembled WGS sequence"/>
</dbReference>
<comment type="caution">
    <text evidence="4">The sequence shown here is derived from an EMBL/GenBank/DDBJ whole genome shotgun (WGS) entry which is preliminary data.</text>
</comment>
<evidence type="ECO:0000256" key="1">
    <source>
        <dbReference type="ARBA" id="ARBA00022737"/>
    </source>
</evidence>
<sequence>MTNEPTVGVQDLFEAVYQGADDAVVALLRAGVPAEATDEEGRTALYLAAVSDAPGPVRLLLTAGADPDRPSGPEDGPAGGDLPLCAAACGGHTEVVRALLAAGAAPDRREAFELTALVWAVRQGFADTAEALLEYGADPRLAGPGGDPPLLLAARRGSTATVRVLLRYGADAVAPALAEARRWMPLDVARELRASLLRGFGDGYETMVRRVDRIDTDGSVTVVVELLRDGEPVAGQEQQTGHAAVVTMLEAELGIVTPYEELAARALRCGDPRRDDWVESVAALWRRGDEETFLAATRWCASDEAELRTFGAEVLARLGSADGAQGESPFAGRAVPLLRELSRQAVEPELIRAVLDALGQHGDPAALPEVLRHTGHPDAGVRRRVALALTGPVASGAAGPGEA</sequence>
<dbReference type="InterPro" id="IPR016024">
    <property type="entry name" value="ARM-type_fold"/>
</dbReference>
<dbReference type="InterPro" id="IPR036770">
    <property type="entry name" value="Ankyrin_rpt-contain_sf"/>
</dbReference>
<evidence type="ECO:0000256" key="3">
    <source>
        <dbReference type="PROSITE-ProRule" id="PRU00023"/>
    </source>
</evidence>
<dbReference type="InterPro" id="IPR011989">
    <property type="entry name" value="ARM-like"/>
</dbReference>